<comment type="subcellular location">
    <subcellularLocation>
        <location evidence="1 11">Cell outer membrane</location>
        <topology evidence="1 11">Multi-pass membrane protein</topology>
    </subcellularLocation>
</comment>
<evidence type="ECO:0000256" key="5">
    <source>
        <dbReference type="ARBA" id="ARBA00022692"/>
    </source>
</evidence>
<evidence type="ECO:0000313" key="15">
    <source>
        <dbReference type="EMBL" id="EED36226.1"/>
    </source>
</evidence>
<organism evidence="15 16">
    <name type="scientific">Luminiphilus syltensis NOR5-1B</name>
    <dbReference type="NCBI Taxonomy" id="565045"/>
    <lineage>
        <taxon>Bacteria</taxon>
        <taxon>Pseudomonadati</taxon>
        <taxon>Pseudomonadota</taxon>
        <taxon>Gammaproteobacteria</taxon>
        <taxon>Cellvibrionales</taxon>
        <taxon>Halieaceae</taxon>
        <taxon>Luminiphilus</taxon>
    </lineage>
</organism>
<evidence type="ECO:0000259" key="14">
    <source>
        <dbReference type="Pfam" id="PF07715"/>
    </source>
</evidence>
<evidence type="ECO:0000256" key="8">
    <source>
        <dbReference type="ARBA" id="ARBA00023077"/>
    </source>
</evidence>
<dbReference type="Pfam" id="PF00593">
    <property type="entry name" value="TonB_dep_Rec_b-barrel"/>
    <property type="match status" value="1"/>
</dbReference>
<dbReference type="HOGENOM" id="CLU_008287_15_2_6"/>
<comment type="similarity">
    <text evidence="11 12">Belongs to the TonB-dependent receptor family.</text>
</comment>
<dbReference type="GO" id="GO:0006826">
    <property type="term" value="P:iron ion transport"/>
    <property type="evidence" value="ECO:0007669"/>
    <property type="project" value="UniProtKB-KW"/>
</dbReference>
<proteinExistence type="inferred from homology"/>
<dbReference type="PANTHER" id="PTHR32552:SF81">
    <property type="entry name" value="TONB-DEPENDENT OUTER MEMBRANE RECEPTOR"/>
    <property type="match status" value="1"/>
</dbReference>
<keyword evidence="10 11" id="KW-0998">Cell outer membrane</keyword>
<dbReference type="InterPro" id="IPR039426">
    <property type="entry name" value="TonB-dep_rcpt-like"/>
</dbReference>
<evidence type="ECO:0000256" key="9">
    <source>
        <dbReference type="ARBA" id="ARBA00023136"/>
    </source>
</evidence>
<dbReference type="AlphaFoldDB" id="B8KY25"/>
<dbReference type="GO" id="GO:0009279">
    <property type="term" value="C:cell outer membrane"/>
    <property type="evidence" value="ECO:0007669"/>
    <property type="project" value="UniProtKB-SubCell"/>
</dbReference>
<evidence type="ECO:0000256" key="4">
    <source>
        <dbReference type="ARBA" id="ARBA00022496"/>
    </source>
</evidence>
<dbReference type="Pfam" id="PF07715">
    <property type="entry name" value="Plug"/>
    <property type="match status" value="1"/>
</dbReference>
<dbReference type="InterPro" id="IPR000531">
    <property type="entry name" value="Beta-barrel_TonB"/>
</dbReference>
<dbReference type="OrthoDB" id="7051185at2"/>
<keyword evidence="2 11" id="KW-0813">Transport</keyword>
<evidence type="ECO:0000256" key="12">
    <source>
        <dbReference type="RuleBase" id="RU003357"/>
    </source>
</evidence>
<gene>
    <name evidence="15" type="ORF">NOR51B_2175</name>
</gene>
<dbReference type="InterPro" id="IPR012910">
    <property type="entry name" value="Plug_dom"/>
</dbReference>
<evidence type="ECO:0000313" key="16">
    <source>
        <dbReference type="Proteomes" id="UP000004699"/>
    </source>
</evidence>
<dbReference type="Proteomes" id="UP000004699">
    <property type="component" value="Unassembled WGS sequence"/>
</dbReference>
<dbReference type="PANTHER" id="PTHR32552">
    <property type="entry name" value="FERRICHROME IRON RECEPTOR-RELATED"/>
    <property type="match status" value="1"/>
</dbReference>
<keyword evidence="9 11" id="KW-0472">Membrane</keyword>
<evidence type="ECO:0000256" key="1">
    <source>
        <dbReference type="ARBA" id="ARBA00004571"/>
    </source>
</evidence>
<accession>B8KY25</accession>
<dbReference type="Gene3D" id="2.40.170.20">
    <property type="entry name" value="TonB-dependent receptor, beta-barrel domain"/>
    <property type="match status" value="1"/>
</dbReference>
<evidence type="ECO:0000256" key="11">
    <source>
        <dbReference type="PROSITE-ProRule" id="PRU01360"/>
    </source>
</evidence>
<keyword evidence="4" id="KW-0410">Iron transport</keyword>
<dbReference type="InterPro" id="IPR036942">
    <property type="entry name" value="Beta-barrel_TonB_sf"/>
</dbReference>
<dbReference type="eggNOG" id="COG4771">
    <property type="taxonomic scope" value="Bacteria"/>
</dbReference>
<keyword evidence="7" id="KW-0406">Ion transport</keyword>
<evidence type="ECO:0000256" key="10">
    <source>
        <dbReference type="ARBA" id="ARBA00023237"/>
    </source>
</evidence>
<feature type="domain" description="TonB-dependent receptor plug" evidence="14">
    <location>
        <begin position="62"/>
        <end position="168"/>
    </location>
</feature>
<evidence type="ECO:0008006" key="17">
    <source>
        <dbReference type="Google" id="ProtNLM"/>
    </source>
</evidence>
<protein>
    <recommendedName>
        <fullName evidence="17">TonB-dependent receptor</fullName>
    </recommendedName>
</protein>
<keyword evidence="16" id="KW-1185">Reference proteome</keyword>
<evidence type="ECO:0000256" key="7">
    <source>
        <dbReference type="ARBA" id="ARBA00023065"/>
    </source>
</evidence>
<feature type="domain" description="TonB-dependent receptor-like beta-barrel" evidence="13">
    <location>
        <begin position="254"/>
        <end position="690"/>
    </location>
</feature>
<evidence type="ECO:0000256" key="6">
    <source>
        <dbReference type="ARBA" id="ARBA00023004"/>
    </source>
</evidence>
<dbReference type="CDD" id="cd01347">
    <property type="entry name" value="ligand_gated_channel"/>
    <property type="match status" value="1"/>
</dbReference>
<evidence type="ECO:0000259" key="13">
    <source>
        <dbReference type="Pfam" id="PF00593"/>
    </source>
</evidence>
<evidence type="ECO:0000256" key="3">
    <source>
        <dbReference type="ARBA" id="ARBA00022452"/>
    </source>
</evidence>
<keyword evidence="3 11" id="KW-1134">Transmembrane beta strand</keyword>
<evidence type="ECO:0000256" key="2">
    <source>
        <dbReference type="ARBA" id="ARBA00022448"/>
    </source>
</evidence>
<name>B8KY25_9GAMM</name>
<reference evidence="16" key="1">
    <citation type="journal article" date="2013" name="BMC Microbiol.">
        <title>Taxonomy and evolution of bacteriochlorophyll a-containing members of the OM60/NOR5 clade of marine gammaproteobacteria: description of Luminiphilus syltensis gen. nov., sp. nov., reclassification of Haliea rubra as Pseudohaliea rubra gen. nov., comb. nov., and emendation of Chromatocurvus halotolerans.</title>
        <authorList>
            <person name="Spring S."/>
            <person name="Riedel T."/>
            <person name="Sproer C."/>
            <person name="Yan S."/>
            <person name="Harder J."/>
            <person name="Fuchs B.M."/>
        </authorList>
    </citation>
    <scope>NUCLEOTIDE SEQUENCE [LARGE SCALE GENOMIC DNA]</scope>
    <source>
        <strain evidence="16">NOR51-B</strain>
    </source>
</reference>
<keyword evidence="6" id="KW-0408">Iron</keyword>
<dbReference type="SUPFAM" id="SSF56935">
    <property type="entry name" value="Porins"/>
    <property type="match status" value="1"/>
</dbReference>
<keyword evidence="5 11" id="KW-0812">Transmembrane</keyword>
<keyword evidence="8 12" id="KW-0798">TonB box</keyword>
<sequence>MFNEDTQMKIHWHQLNLSHVLIPLLALGPVGSAAFAQVSEERASSRALEEIVVTAQKREQRLQDVPLSLSAITSQTLEDSGLSGIQDLAQMTPGLIFQETIGRQTTAPSIRGIAPGGFSDPTVAVMIDGYTSGFQRSGNNASLVELERVEILRGPQATLYGRNAIGGVINYITKKPDEEFRGDLRAEAGSYDTYLLQGSVSGPLMEDKLFGGIALGYRESGGFLDNEFTGESNVNDEEDVNARVSLRFVPTDRLEVNFTADYNEADDAYGDPSYVYPNQYLTGSPPSLLDVGAGLVDFNDIDRRVDQVPAGQGFVREEATFVLNVTYDLGWATLTSITGTSDQETSIISPFTREPSSAFDFDVQWDIESWSEELRLASQGDGPLQWMVGAYIFDNQRERSLFLDFGDANWALFQQSIDEVENLAVFGNVDYAISEKWSIAAGLRYDQEDRKLTDLLLNREGESSIEEWLPSLSLSYRPSDDIHVYGTVSRGYHAGGPNELGSVAAGAPESYDPEYLTNYEVGIKGQLPDAAFSYEVALFFMDWEEQQVFTAFDTFNRFIINAGQSEVYGIELFGRWNPVEGLELTGALSWLDTEYTEFFNPIDTAPFGIDPDLAGNRLPYAADLSASASAQYTRPLSNGWDLRLRADMSYVGDRAFDATNLFVADEYFTTNLYAGIQNERFELGAYARNVTDEEFLNGGFVPSPGFPPLATLGDPRIVGLRLRVRL</sequence>
<dbReference type="PROSITE" id="PS52016">
    <property type="entry name" value="TONB_DEPENDENT_REC_3"/>
    <property type="match status" value="1"/>
</dbReference>
<dbReference type="EMBL" id="DS999411">
    <property type="protein sequence ID" value="EED36226.1"/>
    <property type="molecule type" value="Genomic_DNA"/>
</dbReference>
<dbReference type="STRING" id="565045.NOR51B_2175"/>